<dbReference type="PANTHER" id="PTHR39662:SF1">
    <property type="entry name" value="DUF354 DOMAIN-CONTAINING PROTEIN"/>
    <property type="match status" value="1"/>
</dbReference>
<evidence type="ECO:0000313" key="1">
    <source>
        <dbReference type="EMBL" id="HGE66231.1"/>
    </source>
</evidence>
<accession>A0A7C3UBV5</accession>
<comment type="caution">
    <text evidence="1">The sequence shown here is derived from an EMBL/GenBank/DDBJ whole genome shotgun (WGS) entry which is preliminary data.</text>
</comment>
<sequence length="363" mass="42550">MRVGIFVNTPADWHFWKNIAKDLSERGVNLKLLFRKYGETLEVVSEIEKPFIYSQKADSKLGKIFSLPLDIKRAYDYLKNFKPEILLGFGIYEAYTSNLLKISSITFTDSEPRSNKFLSIQYKLFLPFTDVVITPKSFLDDLGKKHLRVESYKELAYLHPKYYEPKNDVLDLMRVADGEFVLLRFNAFDAVHDFGIHGFSLSDKVRLVNELEKHAKVLISSEAKLPEKLEKYRLPVPKSRIHDVIYHAKLLVTDTQTMTTEAGILGTPAIRCNKFVGKNDMGNFIELEKKYGLIYNYRDPEMAIKKALELVMEDGLKKEWRKKREKLLKDKIDITAFMVWFIENYPESLEEFKRNPEIQYRFR</sequence>
<name>A0A7C3UBV5_9EURY</name>
<dbReference type="PIRSF" id="PIRSF005357">
    <property type="entry name" value="UCP005357"/>
    <property type="match status" value="1"/>
</dbReference>
<dbReference type="InterPro" id="IPR007152">
    <property type="entry name" value="DUF354"/>
</dbReference>
<reference evidence="1" key="1">
    <citation type="journal article" date="2020" name="mSystems">
        <title>Genome- and Community-Level Interaction Insights into Carbon Utilization and Element Cycling Functions of Hydrothermarchaeota in Hydrothermal Sediment.</title>
        <authorList>
            <person name="Zhou Z."/>
            <person name="Liu Y."/>
            <person name="Xu W."/>
            <person name="Pan J."/>
            <person name="Luo Z.H."/>
            <person name="Li M."/>
        </authorList>
    </citation>
    <scope>NUCLEOTIDE SEQUENCE [LARGE SCALE GENOMIC DNA]</scope>
    <source>
        <strain evidence="1">SpSt-97</strain>
    </source>
</reference>
<proteinExistence type="predicted"/>
<protein>
    <submittedName>
        <fullName evidence="1">DUF354 domain-containing protein</fullName>
    </submittedName>
</protein>
<dbReference type="SUPFAM" id="SSF53756">
    <property type="entry name" value="UDP-Glycosyltransferase/glycogen phosphorylase"/>
    <property type="match status" value="1"/>
</dbReference>
<dbReference type="PANTHER" id="PTHR39662">
    <property type="entry name" value="DUF354 DOMAIN-CONTAINING PROTEIN-RELATED"/>
    <property type="match status" value="1"/>
</dbReference>
<gene>
    <name evidence="1" type="ORF">ENX77_03775</name>
</gene>
<dbReference type="EMBL" id="DTPI01000027">
    <property type="protein sequence ID" value="HGE66231.1"/>
    <property type="molecule type" value="Genomic_DNA"/>
</dbReference>
<dbReference type="AlphaFoldDB" id="A0A7C3UBV5"/>
<dbReference type="Pfam" id="PF04007">
    <property type="entry name" value="DUF354"/>
    <property type="match status" value="1"/>
</dbReference>
<organism evidence="1">
    <name type="scientific">Geoglobus ahangari</name>
    <dbReference type="NCBI Taxonomy" id="113653"/>
    <lineage>
        <taxon>Archaea</taxon>
        <taxon>Methanobacteriati</taxon>
        <taxon>Methanobacteriota</taxon>
        <taxon>Archaeoglobi</taxon>
        <taxon>Archaeoglobales</taxon>
        <taxon>Archaeoglobaceae</taxon>
        <taxon>Geoglobus</taxon>
    </lineage>
</organism>